<dbReference type="Proteomes" id="UP000324632">
    <property type="component" value="Chromosome 25"/>
</dbReference>
<evidence type="ECO:0000313" key="3">
    <source>
        <dbReference type="EMBL" id="KAA0701628.1"/>
    </source>
</evidence>
<sequence length="275" mass="32306">MMRVLVFCTVVCVLLAEGDEKRALARVFCAKLSEMSPSGGWEDPVEDTVLMHNGCALQCHFLLCHPIAAQEGRVKCRINQSANTYDVLKAKERHEGLLRELQELAEHESERERDYGRDRDEGFEQKDTDGDEDERVMKKEQNERDLEELLETSDRTQDEGEEEKMETEELMTEVQKVKEELKLLEEKEVKDTQSRNREQEKHQKQEELQELLKKISQATNQTQQKREMENASDEATRQFERERDRQTNEDEDEELLEIEAELRKVAADLRQLHRG</sequence>
<organism evidence="3 4">
    <name type="scientific">Triplophysa tibetana</name>
    <dbReference type="NCBI Taxonomy" id="1572043"/>
    <lineage>
        <taxon>Eukaryota</taxon>
        <taxon>Metazoa</taxon>
        <taxon>Chordata</taxon>
        <taxon>Craniata</taxon>
        <taxon>Vertebrata</taxon>
        <taxon>Euteleostomi</taxon>
        <taxon>Actinopterygii</taxon>
        <taxon>Neopterygii</taxon>
        <taxon>Teleostei</taxon>
        <taxon>Ostariophysi</taxon>
        <taxon>Cypriniformes</taxon>
        <taxon>Nemacheilidae</taxon>
        <taxon>Triplophysa</taxon>
    </lineage>
</organism>
<dbReference type="AlphaFoldDB" id="A0A5A9MXC2"/>
<feature type="compositionally biased region" description="Acidic residues" evidence="1">
    <location>
        <begin position="159"/>
        <end position="171"/>
    </location>
</feature>
<protein>
    <submittedName>
        <fullName evidence="3">Uncharacterized protein</fullName>
    </submittedName>
</protein>
<comment type="caution">
    <text evidence="3">The sequence shown here is derived from an EMBL/GenBank/DDBJ whole genome shotgun (WGS) entry which is preliminary data.</text>
</comment>
<keyword evidence="4" id="KW-1185">Reference proteome</keyword>
<reference evidence="3 4" key="1">
    <citation type="journal article" date="2019" name="Mol. Ecol. Resour.">
        <title>Chromosome-level genome assembly of Triplophysa tibetana, a fish adapted to the harsh high-altitude environment of the Tibetan Plateau.</title>
        <authorList>
            <person name="Yang X."/>
            <person name="Liu H."/>
            <person name="Ma Z."/>
            <person name="Zou Y."/>
            <person name="Zou M."/>
            <person name="Mao Y."/>
            <person name="Li X."/>
            <person name="Wang H."/>
            <person name="Chen T."/>
            <person name="Wang W."/>
            <person name="Yang R."/>
        </authorList>
    </citation>
    <scope>NUCLEOTIDE SEQUENCE [LARGE SCALE GENOMIC DNA]</scope>
    <source>
        <strain evidence="3">TTIB1903HZAU</strain>
        <tissue evidence="3">Muscle</tissue>
    </source>
</reference>
<name>A0A5A9MXC2_9TELE</name>
<feature type="compositionally biased region" description="Basic and acidic residues" evidence="1">
    <location>
        <begin position="175"/>
        <end position="213"/>
    </location>
</feature>
<feature type="compositionally biased region" description="Basic and acidic residues" evidence="1">
    <location>
        <begin position="135"/>
        <end position="144"/>
    </location>
</feature>
<feature type="signal peptide" evidence="2">
    <location>
        <begin position="1"/>
        <end position="18"/>
    </location>
</feature>
<dbReference type="EMBL" id="SOYY01000025">
    <property type="protein sequence ID" value="KAA0701628.1"/>
    <property type="molecule type" value="Genomic_DNA"/>
</dbReference>
<gene>
    <name evidence="3" type="ORF">E1301_Tti020279</name>
</gene>
<evidence type="ECO:0000256" key="2">
    <source>
        <dbReference type="SAM" id="SignalP"/>
    </source>
</evidence>
<feature type="compositionally biased region" description="Basic and acidic residues" evidence="1">
    <location>
        <begin position="104"/>
        <end position="128"/>
    </location>
</feature>
<feature type="chain" id="PRO_5022932586" evidence="2">
    <location>
        <begin position="19"/>
        <end position="275"/>
    </location>
</feature>
<keyword evidence="2" id="KW-0732">Signal</keyword>
<evidence type="ECO:0000256" key="1">
    <source>
        <dbReference type="SAM" id="MobiDB-lite"/>
    </source>
</evidence>
<feature type="compositionally biased region" description="Basic and acidic residues" evidence="1">
    <location>
        <begin position="224"/>
        <end position="248"/>
    </location>
</feature>
<feature type="region of interest" description="Disordered" evidence="1">
    <location>
        <begin position="104"/>
        <end position="254"/>
    </location>
</feature>
<accession>A0A5A9MXC2</accession>
<evidence type="ECO:0000313" key="4">
    <source>
        <dbReference type="Proteomes" id="UP000324632"/>
    </source>
</evidence>
<proteinExistence type="predicted"/>